<proteinExistence type="predicted"/>
<protein>
    <submittedName>
        <fullName evidence="2">Uncharacterized protein</fullName>
    </submittedName>
</protein>
<accession>A0A5N6QT45</accession>
<evidence type="ECO:0000313" key="2">
    <source>
        <dbReference type="EMBL" id="KAE8009293.1"/>
    </source>
</evidence>
<evidence type="ECO:0000313" key="3">
    <source>
        <dbReference type="Proteomes" id="UP000327013"/>
    </source>
</evidence>
<dbReference type="AlphaFoldDB" id="A0A5N6QT45"/>
<dbReference type="Proteomes" id="UP000327013">
    <property type="component" value="Chromosome 2"/>
</dbReference>
<organism evidence="2 3">
    <name type="scientific">Carpinus fangiana</name>
    <dbReference type="NCBI Taxonomy" id="176857"/>
    <lineage>
        <taxon>Eukaryota</taxon>
        <taxon>Viridiplantae</taxon>
        <taxon>Streptophyta</taxon>
        <taxon>Embryophyta</taxon>
        <taxon>Tracheophyta</taxon>
        <taxon>Spermatophyta</taxon>
        <taxon>Magnoliopsida</taxon>
        <taxon>eudicotyledons</taxon>
        <taxon>Gunneridae</taxon>
        <taxon>Pentapetalae</taxon>
        <taxon>rosids</taxon>
        <taxon>fabids</taxon>
        <taxon>Fagales</taxon>
        <taxon>Betulaceae</taxon>
        <taxon>Carpinus</taxon>
    </lineage>
</organism>
<dbReference type="EMBL" id="CM017322">
    <property type="protein sequence ID" value="KAE8009293.1"/>
    <property type="molecule type" value="Genomic_DNA"/>
</dbReference>
<keyword evidence="3" id="KW-1185">Reference proteome</keyword>
<reference evidence="2 3" key="1">
    <citation type="submission" date="2019-06" db="EMBL/GenBank/DDBJ databases">
        <title>A chromosomal-level reference genome of Carpinus fangiana (Coryloideae, Betulaceae).</title>
        <authorList>
            <person name="Yang X."/>
            <person name="Wang Z."/>
            <person name="Zhang L."/>
            <person name="Hao G."/>
            <person name="Liu J."/>
            <person name="Yang Y."/>
        </authorList>
    </citation>
    <scope>NUCLEOTIDE SEQUENCE [LARGE SCALE GENOMIC DNA]</scope>
    <source>
        <strain evidence="2">Cfa_2016G</strain>
        <tissue evidence="2">Leaf</tissue>
    </source>
</reference>
<feature type="compositionally biased region" description="Low complexity" evidence="1">
    <location>
        <begin position="38"/>
        <end position="59"/>
    </location>
</feature>
<feature type="region of interest" description="Disordered" evidence="1">
    <location>
        <begin position="15"/>
        <end position="96"/>
    </location>
</feature>
<feature type="region of interest" description="Disordered" evidence="1">
    <location>
        <begin position="126"/>
        <end position="145"/>
    </location>
</feature>
<gene>
    <name evidence="2" type="ORF">FH972_005740</name>
</gene>
<evidence type="ECO:0000256" key="1">
    <source>
        <dbReference type="SAM" id="MobiDB-lite"/>
    </source>
</evidence>
<feature type="compositionally biased region" description="Polar residues" evidence="1">
    <location>
        <begin position="17"/>
        <end position="31"/>
    </location>
</feature>
<sequence length="200" mass="21815">MKNPIVIDLSLGGSVESFDSSSIASIPQSFCEQRRPCTTSKSTNTGTSTPPKTPSWKGSGQPPPRNRGIVIGGNDRGKRPVDSSGPSIESNKWKGKGISHVDSLRSDALKEFTEVSHLRKEILLQDQRRMSSGEGSAGAGGSDASFSNSMSRAIGMLDEITPNLDDERYFRAFDLFRDESIRNGFIALPPARKKSWIERL</sequence>
<name>A0A5N6QT45_9ROSI</name>